<organism evidence="1 2">
    <name type="scientific">Corchorus olitorius</name>
    <dbReference type="NCBI Taxonomy" id="93759"/>
    <lineage>
        <taxon>Eukaryota</taxon>
        <taxon>Viridiplantae</taxon>
        <taxon>Streptophyta</taxon>
        <taxon>Embryophyta</taxon>
        <taxon>Tracheophyta</taxon>
        <taxon>Spermatophyta</taxon>
        <taxon>Magnoliopsida</taxon>
        <taxon>eudicotyledons</taxon>
        <taxon>Gunneridae</taxon>
        <taxon>Pentapetalae</taxon>
        <taxon>rosids</taxon>
        <taxon>malvids</taxon>
        <taxon>Malvales</taxon>
        <taxon>Malvaceae</taxon>
        <taxon>Grewioideae</taxon>
        <taxon>Apeibeae</taxon>
        <taxon>Corchorus</taxon>
    </lineage>
</organism>
<dbReference type="EMBL" id="AWUE01022209">
    <property type="protein sequence ID" value="OMO59258.1"/>
    <property type="molecule type" value="Genomic_DNA"/>
</dbReference>
<reference evidence="2" key="1">
    <citation type="submission" date="2013-09" db="EMBL/GenBank/DDBJ databases">
        <title>Corchorus olitorius genome sequencing.</title>
        <authorList>
            <person name="Alam M."/>
            <person name="Haque M.S."/>
            <person name="Islam M.S."/>
            <person name="Emdad E.M."/>
            <person name="Islam M.M."/>
            <person name="Ahmed B."/>
            <person name="Halim A."/>
            <person name="Hossen Q.M.M."/>
            <person name="Hossain M.Z."/>
            <person name="Ahmed R."/>
            <person name="Khan M.M."/>
            <person name="Islam R."/>
            <person name="Rashid M.M."/>
            <person name="Khan S.A."/>
            <person name="Rahman M.S."/>
            <person name="Alam M."/>
            <person name="Yahiya A.S."/>
            <person name="Khan M.S."/>
            <person name="Azam M.S."/>
            <person name="Haque T."/>
            <person name="Lashkar M.Z.H."/>
            <person name="Akhand A.I."/>
            <person name="Morshed G."/>
            <person name="Roy S."/>
            <person name="Uddin K.S."/>
            <person name="Rabeya T."/>
            <person name="Hossain A.S."/>
            <person name="Chowdhury A."/>
            <person name="Snigdha A.R."/>
            <person name="Mortoza M.S."/>
            <person name="Matin S.A."/>
            <person name="Hoque S.M.E."/>
            <person name="Islam M.K."/>
            <person name="Roy D.K."/>
            <person name="Haider R."/>
            <person name="Moosa M.M."/>
            <person name="Elias S.M."/>
            <person name="Hasan A.M."/>
            <person name="Jahan S."/>
            <person name="Shafiuddin M."/>
            <person name="Mahmood N."/>
            <person name="Shommy N.S."/>
        </authorList>
    </citation>
    <scope>NUCLEOTIDE SEQUENCE [LARGE SCALE GENOMIC DNA]</scope>
    <source>
        <strain evidence="2">cv. O-4</strain>
    </source>
</reference>
<accession>A0A1R3GMB8</accession>
<evidence type="ECO:0000313" key="2">
    <source>
        <dbReference type="Proteomes" id="UP000187203"/>
    </source>
</evidence>
<keyword evidence="2" id="KW-1185">Reference proteome</keyword>
<dbReference type="AlphaFoldDB" id="A0A1R3GMB8"/>
<dbReference type="Proteomes" id="UP000187203">
    <property type="component" value="Unassembled WGS sequence"/>
</dbReference>
<gene>
    <name evidence="1" type="ORF">COLO4_34267</name>
</gene>
<name>A0A1R3GMB8_9ROSI</name>
<proteinExistence type="predicted"/>
<sequence>MATTITSHHQLAKDFSQATFGVNFLKATTQERFPLLSDAASA</sequence>
<comment type="caution">
    <text evidence="1">The sequence shown here is derived from an EMBL/GenBank/DDBJ whole genome shotgun (WGS) entry which is preliminary data.</text>
</comment>
<protein>
    <submittedName>
        <fullName evidence="1">Uncharacterized protein</fullName>
    </submittedName>
</protein>
<evidence type="ECO:0000313" key="1">
    <source>
        <dbReference type="EMBL" id="OMO59258.1"/>
    </source>
</evidence>